<dbReference type="Gene3D" id="3.40.50.1820">
    <property type="entry name" value="alpha/beta hydrolase"/>
    <property type="match status" value="1"/>
</dbReference>
<keyword evidence="5" id="KW-1185">Reference proteome</keyword>
<comment type="caution">
    <text evidence="3">The sequence shown here is derived from an EMBL/GenBank/DDBJ whole genome shotgun (WGS) entry which is preliminary data.</text>
</comment>
<organism evidence="3 6">
    <name type="scientific">Phytophthora kernoviae</name>
    <dbReference type="NCBI Taxonomy" id="325452"/>
    <lineage>
        <taxon>Eukaryota</taxon>
        <taxon>Sar</taxon>
        <taxon>Stramenopiles</taxon>
        <taxon>Oomycota</taxon>
        <taxon>Peronosporomycetes</taxon>
        <taxon>Peronosporales</taxon>
        <taxon>Peronosporaceae</taxon>
        <taxon>Phytophthora</taxon>
    </lineage>
</organism>
<feature type="region of interest" description="Disordered" evidence="1">
    <location>
        <begin position="185"/>
        <end position="215"/>
    </location>
</feature>
<dbReference type="Proteomes" id="UP000285624">
    <property type="component" value="Unassembled WGS sequence"/>
</dbReference>
<dbReference type="EMBL" id="JPWU03000002">
    <property type="protein sequence ID" value="KAG2533491.1"/>
    <property type="molecule type" value="Genomic_DNA"/>
</dbReference>
<reference evidence="2" key="1">
    <citation type="journal article" date="2015" name="Genom Data">
        <title>Genome sequences of six Phytophthora species associated with forests in New Zealand.</title>
        <authorList>
            <person name="Studholme D.J."/>
            <person name="McDougal R.L."/>
            <person name="Sambles C."/>
            <person name="Hansen E."/>
            <person name="Hardy G."/>
            <person name="Grant M."/>
            <person name="Ganley R.J."/>
            <person name="Williams N.M."/>
        </authorList>
    </citation>
    <scope>NUCLEOTIDE SEQUENCE</scope>
    <source>
        <strain evidence="2">NZFS 3630</strain>
    </source>
</reference>
<evidence type="ECO:0000313" key="6">
    <source>
        <dbReference type="Proteomes" id="UP000285883"/>
    </source>
</evidence>
<dbReference type="EMBL" id="MAYM02001922">
    <property type="protein sequence ID" value="RLN06729.1"/>
    <property type="molecule type" value="Genomic_DNA"/>
</dbReference>
<evidence type="ECO:0000313" key="4">
    <source>
        <dbReference type="EMBL" id="RLN84769.1"/>
    </source>
</evidence>
<sequence length="360" mass="39857">MAPHESANQHTEDPAWWWRGATTRQGSLSATKTSPSVSDPVANARAARELEMHVRKSPLPHSMQLPVLEFTTNYVLVESEGAVICAVHATKPSDIVQAVAGSAVPLSQPFVHRFGGARVHAPFWKRAQKLELSAVYQQAQQRDKVLLICGHSIGGSIAKLSFCELVYSSLPVNIRVQLEKIDAKQPKVDKKEHEHKKKHFRKENNNKKQGKHAGWLREAKDEDRVAAFRDLPRAMAVCFGAPYVGNDALTTFLELLGMQDRIITFVNEFDCIPSILNIAHSAAMLARTTERLMTIAKATKALLNLLPAPVQQRIADMTKAAGTAAAPSATSAYLSMSITMLQKSFDKLREFNIVKVTDYR</sequence>
<evidence type="ECO:0000256" key="1">
    <source>
        <dbReference type="SAM" id="MobiDB-lite"/>
    </source>
</evidence>
<dbReference type="Proteomes" id="UP000792063">
    <property type="component" value="Unassembled WGS sequence"/>
</dbReference>
<gene>
    <name evidence="3" type="ORF">BBI17_001018</name>
    <name evidence="4" type="ORF">BBO99_00001047</name>
    <name evidence="2" type="ORF">JM18_000327</name>
</gene>
<evidence type="ECO:0000313" key="2">
    <source>
        <dbReference type="EMBL" id="KAG2533491.1"/>
    </source>
</evidence>
<accession>A0A3R7GJA1</accession>
<reference evidence="5 6" key="2">
    <citation type="submission" date="2018-07" db="EMBL/GenBank/DDBJ databases">
        <title>Genome sequencing of oomycete isolates from Chile give support for New Zealand origin for Phytophthora kernoviae and make available the first Nothophytophthora sp. genome.</title>
        <authorList>
            <person name="Studholme D.J."/>
            <person name="Sanfuentes E."/>
            <person name="Panda P."/>
            <person name="Hill R."/>
            <person name="Sambles C."/>
            <person name="Grant M."/>
            <person name="Williams N.M."/>
            <person name="Mcdougal R.L."/>
        </authorList>
    </citation>
    <scope>NUCLEOTIDE SEQUENCE [LARGE SCALE GENOMIC DNA]</scope>
    <source>
        <strain evidence="3">Chile2</strain>
        <strain evidence="4">Chile4</strain>
    </source>
</reference>
<dbReference type="AlphaFoldDB" id="A0A3R7GJA1"/>
<evidence type="ECO:0000313" key="5">
    <source>
        <dbReference type="Proteomes" id="UP000285624"/>
    </source>
</evidence>
<dbReference type="EMBL" id="MBDN02000015">
    <property type="protein sequence ID" value="RLN84769.1"/>
    <property type="molecule type" value="Genomic_DNA"/>
</dbReference>
<proteinExistence type="predicted"/>
<dbReference type="Proteomes" id="UP000285883">
    <property type="component" value="Unassembled WGS sequence"/>
</dbReference>
<dbReference type="SUPFAM" id="SSF53474">
    <property type="entry name" value="alpha/beta-Hydrolases"/>
    <property type="match status" value="1"/>
</dbReference>
<protein>
    <recommendedName>
        <fullName evidence="7">Fungal lipase-like domain-containing protein</fullName>
    </recommendedName>
</protein>
<reference evidence="2" key="3">
    <citation type="submission" date="2020-06" db="EMBL/GenBank/DDBJ databases">
        <authorList>
            <person name="Studholme D.J."/>
        </authorList>
    </citation>
    <scope>NUCLEOTIDE SEQUENCE</scope>
    <source>
        <strain evidence="2">NZFS 3630</strain>
    </source>
</reference>
<evidence type="ECO:0000313" key="3">
    <source>
        <dbReference type="EMBL" id="RLN06729.1"/>
    </source>
</evidence>
<dbReference type="InterPro" id="IPR029058">
    <property type="entry name" value="AB_hydrolase_fold"/>
</dbReference>
<name>A0A3R7GJA1_9STRA</name>
<evidence type="ECO:0008006" key="7">
    <source>
        <dbReference type="Google" id="ProtNLM"/>
    </source>
</evidence>
<dbReference type="STRING" id="325452.A0A3R7GJA1"/>